<keyword evidence="3" id="KW-1185">Reference proteome</keyword>
<dbReference type="Pfam" id="PF13391">
    <property type="entry name" value="HNH_2"/>
    <property type="match status" value="1"/>
</dbReference>
<dbReference type="Proteomes" id="UP000485058">
    <property type="component" value="Unassembled WGS sequence"/>
</dbReference>
<accession>A0A6A0AE90</accession>
<organism evidence="2 3">
    <name type="scientific">Haematococcus lacustris</name>
    <name type="common">Green alga</name>
    <name type="synonym">Haematococcus pluvialis</name>
    <dbReference type="NCBI Taxonomy" id="44745"/>
    <lineage>
        <taxon>Eukaryota</taxon>
        <taxon>Viridiplantae</taxon>
        <taxon>Chlorophyta</taxon>
        <taxon>core chlorophytes</taxon>
        <taxon>Chlorophyceae</taxon>
        <taxon>CS clade</taxon>
        <taxon>Chlamydomonadales</taxon>
        <taxon>Haematococcaceae</taxon>
        <taxon>Haematococcus</taxon>
    </lineage>
</organism>
<dbReference type="InterPro" id="IPR003615">
    <property type="entry name" value="HNH_nuc"/>
</dbReference>
<proteinExistence type="predicted"/>
<dbReference type="AlphaFoldDB" id="A0A6A0AE90"/>
<reference evidence="2 3" key="1">
    <citation type="submission" date="2020-02" db="EMBL/GenBank/DDBJ databases">
        <title>Draft genome sequence of Haematococcus lacustris strain NIES-144.</title>
        <authorList>
            <person name="Morimoto D."/>
            <person name="Nakagawa S."/>
            <person name="Yoshida T."/>
            <person name="Sawayama S."/>
        </authorList>
    </citation>
    <scope>NUCLEOTIDE SEQUENCE [LARGE SCALE GENOMIC DNA]</scope>
    <source>
        <strain evidence="2 3">NIES-144</strain>
    </source>
</reference>
<dbReference type="EMBL" id="BLLF01005224">
    <property type="protein sequence ID" value="GFH30902.1"/>
    <property type="molecule type" value="Genomic_DNA"/>
</dbReference>
<evidence type="ECO:0000313" key="3">
    <source>
        <dbReference type="Proteomes" id="UP000485058"/>
    </source>
</evidence>
<name>A0A6A0AE90_HAELA</name>
<feature type="domain" description="HNH nuclease" evidence="1">
    <location>
        <begin position="176"/>
        <end position="235"/>
    </location>
</feature>
<comment type="caution">
    <text evidence="2">The sequence shown here is derived from an EMBL/GenBank/DDBJ whole genome shotgun (WGS) entry which is preliminary data.</text>
</comment>
<evidence type="ECO:0000259" key="1">
    <source>
        <dbReference type="Pfam" id="PF13391"/>
    </source>
</evidence>
<protein>
    <recommendedName>
        <fullName evidence="1">HNH nuclease domain-containing protein</fullName>
    </recommendedName>
</protein>
<evidence type="ECO:0000313" key="2">
    <source>
        <dbReference type="EMBL" id="GFH30902.1"/>
    </source>
</evidence>
<sequence>MRLFTRATNNTCFLAVSSIQLCSKALHTMQSQPRHSRTVSNAKPGLLELMVKVSSSCMPCSTHPTPQSMHLVHRPTGLRASVACLQLVMAILSGHGGELLQVLCFIVHVPCFIEMHGCPCGTVKKVVEEIRTVVVHFNRKRFQPVPSSQGSDKWRDTCLNTYDPPALRTDNATLPCVALGGRYDMRVVKAAHIYQRGWDRDELMAVYVPVHSASNVIPLHKNVESALDRFRITIVPDAGDVFKVKVLDTSLLLAQESCVVEGVKWADLDGKDLTFNSSVTARPSAWSVGTLCGCSAMDVRLWWAAARFGGSYKLPRCAHKVLQSQSPDQLQLFFAHTPNSGSGGGSGFDGANPSIQSLEESASDHSAMLGLTADVDTATYVHEMQHPPYS</sequence>
<gene>
    <name evidence="2" type="ORF">HaLaN_29836</name>
</gene>